<dbReference type="RefSeq" id="WP_217964606.1">
    <property type="nucleotide sequence ID" value="NZ_JAHTBN010000004.1"/>
</dbReference>
<dbReference type="PANTHER" id="PTHR21621:SF0">
    <property type="entry name" value="BETA-CITRYLGLUTAMATE SYNTHASE B-RELATED"/>
    <property type="match status" value="1"/>
</dbReference>
<dbReference type="Proteomes" id="UP001595848">
    <property type="component" value="Unassembled WGS sequence"/>
</dbReference>
<keyword evidence="1" id="KW-0547">Nucleotide-binding</keyword>
<evidence type="ECO:0000313" key="4">
    <source>
        <dbReference type="Proteomes" id="UP001595848"/>
    </source>
</evidence>
<feature type="domain" description="ATP-grasp" evidence="2">
    <location>
        <begin position="226"/>
        <end position="477"/>
    </location>
</feature>
<keyword evidence="4" id="KW-1185">Reference proteome</keyword>
<dbReference type="PANTHER" id="PTHR21621">
    <property type="entry name" value="RIBOSOMAL PROTEIN S6 MODIFICATION PROTEIN"/>
    <property type="match status" value="1"/>
</dbReference>
<protein>
    <recommendedName>
        <fullName evidence="2">ATP-grasp domain-containing protein</fullName>
    </recommendedName>
</protein>
<name>A0ABV8P3Y7_9BURK</name>
<dbReference type="PROSITE" id="PS50975">
    <property type="entry name" value="ATP_GRASP"/>
    <property type="match status" value="1"/>
</dbReference>
<organism evidence="3 4">
    <name type="scientific">Candidimonas humi</name>
    <dbReference type="NCBI Taxonomy" id="683355"/>
    <lineage>
        <taxon>Bacteria</taxon>
        <taxon>Pseudomonadati</taxon>
        <taxon>Pseudomonadota</taxon>
        <taxon>Betaproteobacteria</taxon>
        <taxon>Burkholderiales</taxon>
        <taxon>Alcaligenaceae</taxon>
        <taxon>Candidimonas</taxon>
    </lineage>
</organism>
<comment type="caution">
    <text evidence="3">The sequence shown here is derived from an EMBL/GenBank/DDBJ whole genome shotgun (WGS) entry which is preliminary data.</text>
</comment>
<dbReference type="EMBL" id="JBHSBV010000006">
    <property type="protein sequence ID" value="MFC4202627.1"/>
    <property type="molecule type" value="Genomic_DNA"/>
</dbReference>
<evidence type="ECO:0000313" key="3">
    <source>
        <dbReference type="EMBL" id="MFC4202627.1"/>
    </source>
</evidence>
<dbReference type="InterPro" id="IPR011761">
    <property type="entry name" value="ATP-grasp"/>
</dbReference>
<gene>
    <name evidence="3" type="ORF">ACFOY1_16870</name>
</gene>
<keyword evidence="1" id="KW-0067">ATP-binding</keyword>
<proteinExistence type="predicted"/>
<evidence type="ECO:0000256" key="1">
    <source>
        <dbReference type="PROSITE-ProRule" id="PRU00409"/>
    </source>
</evidence>
<evidence type="ECO:0000259" key="2">
    <source>
        <dbReference type="PROSITE" id="PS50975"/>
    </source>
</evidence>
<accession>A0ABV8P3Y7</accession>
<sequence>MIIDSISYSGFHHGLRQPDQVLTIRLGQCPSAVDWAAFDAWWSGKLDIPLLAQTEDSASGHDAARAMWRILQIAAGLQRAARIPVFEPGRILSCRADEKEAGAWLCTVAVPRVDFIPAQSTHLAYNWATSLVLEMAVAPERPARPEALYRQLEEHVLQPLRASLPAGKSSIHILRTAQECRVPWRHLGNGIFQLGWGKRALRTRRSKVETDSLIGAEAAQHKFIAAQWMRQAGLPVPDHYLVADEDGALQAARNLGGLLVVKPVDRDRGEGVTVDVDSAQAMRDAFRHAAQFSKEVLVERAVAGVCHRLLVVRGRVLYTVKRQPIAVEGDGRMSVAECIQAANERQMSLPAWNRPPAYPLDDLARAALARAGLAPDSILGAGQWAALRRIESTEWGGLDEDYSRTLHADNAAIAIRAAALFGLDVAGVDIISTDITRPWHENGAAINEVNLAPLLGASPSSLGTLHELMGRLMEGDGRIPVAIVMGAEGAAARALTLQQQWMAQGHACYVTSHMETVGPDGGLVPLAAQGLFARCMALLMNKDVGALVLVAQTDELLDTGVPVDRLDLAERVAGECVAIGQGGATASERTDRLAALLGLYVDSARP</sequence>
<reference evidence="4" key="1">
    <citation type="journal article" date="2019" name="Int. J. Syst. Evol. Microbiol.">
        <title>The Global Catalogue of Microorganisms (GCM) 10K type strain sequencing project: providing services to taxonomists for standard genome sequencing and annotation.</title>
        <authorList>
            <consortium name="The Broad Institute Genomics Platform"/>
            <consortium name="The Broad Institute Genome Sequencing Center for Infectious Disease"/>
            <person name="Wu L."/>
            <person name="Ma J."/>
        </authorList>
    </citation>
    <scope>NUCLEOTIDE SEQUENCE [LARGE SCALE GENOMIC DNA]</scope>
    <source>
        <strain evidence="4">LMG 24813</strain>
    </source>
</reference>